<keyword evidence="2" id="KW-0813">Transport</keyword>
<dbReference type="STRING" id="1314674.A0A0D7ATH9"/>
<keyword evidence="3 11" id="KW-0812">Transmembrane</keyword>
<organism evidence="13 14">
    <name type="scientific">Cylindrobasidium torrendii FP15055 ss-10</name>
    <dbReference type="NCBI Taxonomy" id="1314674"/>
    <lineage>
        <taxon>Eukaryota</taxon>
        <taxon>Fungi</taxon>
        <taxon>Dikarya</taxon>
        <taxon>Basidiomycota</taxon>
        <taxon>Agaricomycotina</taxon>
        <taxon>Agaricomycetes</taxon>
        <taxon>Agaricomycetidae</taxon>
        <taxon>Agaricales</taxon>
        <taxon>Marasmiineae</taxon>
        <taxon>Physalacriaceae</taxon>
        <taxon>Cylindrobasidium</taxon>
    </lineage>
</organism>
<dbReference type="AlphaFoldDB" id="A0A0D7ATH9"/>
<dbReference type="GO" id="GO:0005789">
    <property type="term" value="C:endoplasmic reticulum membrane"/>
    <property type="evidence" value="ECO:0007669"/>
    <property type="project" value="UniProtKB-SubCell"/>
</dbReference>
<reference evidence="13 14" key="1">
    <citation type="journal article" date="2015" name="Fungal Genet. Biol.">
        <title>Evolution of novel wood decay mechanisms in Agaricales revealed by the genome sequences of Fistulina hepatica and Cylindrobasidium torrendii.</title>
        <authorList>
            <person name="Floudas D."/>
            <person name="Held B.W."/>
            <person name="Riley R."/>
            <person name="Nagy L.G."/>
            <person name="Koehler G."/>
            <person name="Ransdell A.S."/>
            <person name="Younus H."/>
            <person name="Chow J."/>
            <person name="Chiniquy J."/>
            <person name="Lipzen A."/>
            <person name="Tritt A."/>
            <person name="Sun H."/>
            <person name="Haridas S."/>
            <person name="LaButti K."/>
            <person name="Ohm R.A."/>
            <person name="Kues U."/>
            <person name="Blanchette R.A."/>
            <person name="Grigoriev I.V."/>
            <person name="Minto R.E."/>
            <person name="Hibbett D.S."/>
        </authorList>
    </citation>
    <scope>NUCLEOTIDE SEQUENCE [LARGE SCALE GENOMIC DNA]</scope>
    <source>
        <strain evidence="13 14">FP15055 ss-10</strain>
    </source>
</reference>
<evidence type="ECO:0000256" key="10">
    <source>
        <dbReference type="SAM" id="MobiDB-lite"/>
    </source>
</evidence>
<evidence type="ECO:0000256" key="1">
    <source>
        <dbReference type="ARBA" id="ARBA00004163"/>
    </source>
</evidence>
<dbReference type="GO" id="GO:0031201">
    <property type="term" value="C:SNARE complex"/>
    <property type="evidence" value="ECO:0007669"/>
    <property type="project" value="TreeGrafter"/>
</dbReference>
<dbReference type="GO" id="GO:0006890">
    <property type="term" value="P:retrograde vesicle-mediated transport, Golgi to endoplasmic reticulum"/>
    <property type="evidence" value="ECO:0007669"/>
    <property type="project" value="InterPro"/>
</dbReference>
<dbReference type="InterPro" id="IPR005606">
    <property type="entry name" value="Sec20"/>
</dbReference>
<evidence type="ECO:0000256" key="8">
    <source>
        <dbReference type="ARBA" id="ARBA00023136"/>
    </source>
</evidence>
<dbReference type="PANTHER" id="PTHR12825:SF0">
    <property type="entry name" value="VESICLE TRANSPORT PROTEIN SEC20"/>
    <property type="match status" value="1"/>
</dbReference>
<dbReference type="GO" id="GO:0005484">
    <property type="term" value="F:SNAP receptor activity"/>
    <property type="evidence" value="ECO:0007669"/>
    <property type="project" value="InterPro"/>
</dbReference>
<evidence type="ECO:0000256" key="3">
    <source>
        <dbReference type="ARBA" id="ARBA00022692"/>
    </source>
</evidence>
<sequence>MPPVPPTFSPEAVQLIDSIERRFKDVREYQIPRLRAFKGTLGAQQDLATEVREDIDTVGRLIESLELSVGDLKSARDRNQLQHLVDGFTGSLAAVRREYRTALLESKRAIDSMSKSNREELLKSNVASKKYDEKSTGDLLMKANNDVTDALQRTIGLMQGELEKSVLSTQMLESSTATLRSTSATHDTLTNVMGTSKQLITALEKADWMDRMLIMAALLFFILVVLFIIKQRLVDRGVRIAFWWTRFLPGLGSDPDDALLEKLEKGVRTTLEVAPSVLTSLAAGLTASGTTGTTAQATENPATVEEEEPSPIDTALSTQPSDSVVESEDARTLTTQDAVYVHEEL</sequence>
<dbReference type="EMBL" id="KN880923">
    <property type="protein sequence ID" value="KIY61527.1"/>
    <property type="molecule type" value="Genomic_DNA"/>
</dbReference>
<gene>
    <name evidence="13" type="ORF">CYLTODRAFT_427491</name>
</gene>
<feature type="region of interest" description="Disordered" evidence="10">
    <location>
        <begin position="289"/>
        <end position="332"/>
    </location>
</feature>
<evidence type="ECO:0000256" key="6">
    <source>
        <dbReference type="ARBA" id="ARBA00022989"/>
    </source>
</evidence>
<keyword evidence="6 11" id="KW-1133">Transmembrane helix</keyword>
<comment type="similarity">
    <text evidence="9">Belongs to the SEC20 family.</text>
</comment>
<evidence type="ECO:0000256" key="11">
    <source>
        <dbReference type="SAM" id="Phobius"/>
    </source>
</evidence>
<keyword evidence="7" id="KW-0175">Coiled coil</keyword>
<evidence type="ECO:0000256" key="4">
    <source>
        <dbReference type="ARBA" id="ARBA00022824"/>
    </source>
</evidence>
<evidence type="ECO:0000256" key="5">
    <source>
        <dbReference type="ARBA" id="ARBA00022892"/>
    </source>
</evidence>
<accession>A0A0D7ATH9</accession>
<evidence type="ECO:0000256" key="7">
    <source>
        <dbReference type="ARBA" id="ARBA00023054"/>
    </source>
</evidence>
<name>A0A0D7ATH9_9AGAR</name>
<dbReference type="OrthoDB" id="46868at2759"/>
<evidence type="ECO:0000256" key="2">
    <source>
        <dbReference type="ARBA" id="ARBA00022448"/>
    </source>
</evidence>
<proteinExistence type="inferred from homology"/>
<keyword evidence="5" id="KW-0931">ER-Golgi transport</keyword>
<evidence type="ECO:0000313" key="13">
    <source>
        <dbReference type="EMBL" id="KIY61527.1"/>
    </source>
</evidence>
<keyword evidence="8 11" id="KW-0472">Membrane</keyword>
<feature type="domain" description="Sec20 C-terminal" evidence="12">
    <location>
        <begin position="144"/>
        <end position="233"/>
    </location>
</feature>
<keyword evidence="14" id="KW-1185">Reference proteome</keyword>
<feature type="compositionally biased region" description="Low complexity" evidence="10">
    <location>
        <begin position="289"/>
        <end position="298"/>
    </location>
</feature>
<evidence type="ECO:0000256" key="9">
    <source>
        <dbReference type="ARBA" id="ARBA00037934"/>
    </source>
</evidence>
<dbReference type="PANTHER" id="PTHR12825">
    <property type="entry name" value="BNIP1-RELATED"/>
    <property type="match status" value="1"/>
</dbReference>
<evidence type="ECO:0000259" key="12">
    <source>
        <dbReference type="Pfam" id="PF03908"/>
    </source>
</evidence>
<protein>
    <submittedName>
        <fullName evidence="13">Sec20-domain-containing protein</fullName>
    </submittedName>
</protein>
<comment type="subcellular location">
    <subcellularLocation>
        <location evidence="1">Endoplasmic reticulum membrane</location>
        <topology evidence="1">Single-pass type IV membrane protein</topology>
    </subcellularLocation>
</comment>
<evidence type="ECO:0000313" key="14">
    <source>
        <dbReference type="Proteomes" id="UP000054007"/>
    </source>
</evidence>
<dbReference type="InterPro" id="IPR056173">
    <property type="entry name" value="Sec20_C"/>
</dbReference>
<feature type="transmembrane region" description="Helical" evidence="11">
    <location>
        <begin position="212"/>
        <end position="229"/>
    </location>
</feature>
<dbReference type="Pfam" id="PF03908">
    <property type="entry name" value="Sec20"/>
    <property type="match status" value="1"/>
</dbReference>
<feature type="compositionally biased region" description="Polar residues" evidence="10">
    <location>
        <begin position="315"/>
        <end position="324"/>
    </location>
</feature>
<dbReference type="Proteomes" id="UP000054007">
    <property type="component" value="Unassembled WGS sequence"/>
</dbReference>
<keyword evidence="4" id="KW-0256">Endoplasmic reticulum</keyword>